<gene>
    <name evidence="8" type="ORF">HS088_TW17G00479</name>
</gene>
<name>A0A7J7CG54_TRIWF</name>
<feature type="region of interest" description="Disordered" evidence="6">
    <location>
        <begin position="1"/>
        <end position="26"/>
    </location>
</feature>
<evidence type="ECO:0000256" key="1">
    <source>
        <dbReference type="ARBA" id="ARBA00004123"/>
    </source>
</evidence>
<organism evidence="8 9">
    <name type="scientific">Tripterygium wilfordii</name>
    <name type="common">Thunder God vine</name>
    <dbReference type="NCBI Taxonomy" id="458696"/>
    <lineage>
        <taxon>Eukaryota</taxon>
        <taxon>Viridiplantae</taxon>
        <taxon>Streptophyta</taxon>
        <taxon>Embryophyta</taxon>
        <taxon>Tracheophyta</taxon>
        <taxon>Spermatophyta</taxon>
        <taxon>Magnoliopsida</taxon>
        <taxon>eudicotyledons</taxon>
        <taxon>Gunneridae</taxon>
        <taxon>Pentapetalae</taxon>
        <taxon>rosids</taxon>
        <taxon>fabids</taxon>
        <taxon>Celastrales</taxon>
        <taxon>Celastraceae</taxon>
        <taxon>Tripterygium</taxon>
    </lineage>
</organism>
<keyword evidence="9" id="KW-1185">Reference proteome</keyword>
<evidence type="ECO:0000256" key="2">
    <source>
        <dbReference type="ARBA" id="ARBA00023015"/>
    </source>
</evidence>
<dbReference type="Pfam" id="PF00319">
    <property type="entry name" value="SRF-TF"/>
    <property type="match status" value="1"/>
</dbReference>
<evidence type="ECO:0000313" key="9">
    <source>
        <dbReference type="Proteomes" id="UP000593562"/>
    </source>
</evidence>
<dbReference type="GO" id="GO:0000978">
    <property type="term" value="F:RNA polymerase II cis-regulatory region sequence-specific DNA binding"/>
    <property type="evidence" value="ECO:0007669"/>
    <property type="project" value="TreeGrafter"/>
</dbReference>
<evidence type="ECO:0000256" key="4">
    <source>
        <dbReference type="ARBA" id="ARBA00023163"/>
    </source>
</evidence>
<dbReference type="Gene3D" id="3.40.1810.10">
    <property type="entry name" value="Transcription factor, MADS-box"/>
    <property type="match status" value="1"/>
</dbReference>
<dbReference type="InterPro" id="IPR002100">
    <property type="entry name" value="TF_MADSbox"/>
</dbReference>
<proteinExistence type="predicted"/>
<dbReference type="InParanoid" id="A0A7J7CG54"/>
<keyword evidence="2" id="KW-0805">Transcription regulation</keyword>
<dbReference type="PANTHER" id="PTHR11945">
    <property type="entry name" value="MADS BOX PROTEIN"/>
    <property type="match status" value="1"/>
</dbReference>
<evidence type="ECO:0000259" key="7">
    <source>
        <dbReference type="PROSITE" id="PS50066"/>
    </source>
</evidence>
<feature type="compositionally biased region" description="Basic residues" evidence="6">
    <location>
        <begin position="7"/>
        <end position="16"/>
    </location>
</feature>
<evidence type="ECO:0000256" key="3">
    <source>
        <dbReference type="ARBA" id="ARBA00023125"/>
    </source>
</evidence>
<dbReference type="Proteomes" id="UP000593562">
    <property type="component" value="Unassembled WGS sequence"/>
</dbReference>
<dbReference type="SMART" id="SM00432">
    <property type="entry name" value="MADS"/>
    <property type="match status" value="1"/>
</dbReference>
<sequence length="197" mass="22527">MDVAKKNQTKKTTKGRQKIEINPIQGSNRRQVTFSKRRTGLIKKASELCILCGAQVGIITFSPTGKKAYCFGHPDVDTVLAQYLEEGEEEIKENYEDDEPEAATKVSYKEYKLAEKVLEEEKKRAAQVKEMQMVNNNGRFWWDSVDMEKLGMEELEKYIEAMKDLKKNVGLRADYLLNQSMGIVGSQYLNLDSNQSL</sequence>
<feature type="domain" description="MADS-box" evidence="7">
    <location>
        <begin position="14"/>
        <end position="66"/>
    </location>
</feature>
<dbReference type="AlphaFoldDB" id="A0A7J7CG54"/>
<dbReference type="PROSITE" id="PS50066">
    <property type="entry name" value="MADS_BOX_2"/>
    <property type="match status" value="1"/>
</dbReference>
<reference evidence="8 9" key="1">
    <citation type="journal article" date="2020" name="Nat. Commun.">
        <title>Genome of Tripterygium wilfordii and identification of cytochrome P450 involved in triptolide biosynthesis.</title>
        <authorList>
            <person name="Tu L."/>
            <person name="Su P."/>
            <person name="Zhang Z."/>
            <person name="Gao L."/>
            <person name="Wang J."/>
            <person name="Hu T."/>
            <person name="Zhou J."/>
            <person name="Zhang Y."/>
            <person name="Zhao Y."/>
            <person name="Liu Y."/>
            <person name="Song Y."/>
            <person name="Tong Y."/>
            <person name="Lu Y."/>
            <person name="Yang J."/>
            <person name="Xu C."/>
            <person name="Jia M."/>
            <person name="Peters R.J."/>
            <person name="Huang L."/>
            <person name="Gao W."/>
        </authorList>
    </citation>
    <scope>NUCLEOTIDE SEQUENCE [LARGE SCALE GENOMIC DNA]</scope>
    <source>
        <strain evidence="9">cv. XIE 37</strain>
        <tissue evidence="8">Leaf</tissue>
    </source>
</reference>
<dbReference type="FunFam" id="3.40.1810.10:FF:000006">
    <property type="entry name" value="Agamous-like MADS-box protein AGL62"/>
    <property type="match status" value="1"/>
</dbReference>
<comment type="subcellular location">
    <subcellularLocation>
        <location evidence="1">Nucleus</location>
    </subcellularLocation>
</comment>
<evidence type="ECO:0000256" key="6">
    <source>
        <dbReference type="SAM" id="MobiDB-lite"/>
    </source>
</evidence>
<keyword evidence="3" id="KW-0238">DNA-binding</keyword>
<dbReference type="SUPFAM" id="SSF55455">
    <property type="entry name" value="SRF-like"/>
    <property type="match status" value="1"/>
</dbReference>
<dbReference type="GO" id="GO:0000981">
    <property type="term" value="F:DNA-binding transcription factor activity, RNA polymerase II-specific"/>
    <property type="evidence" value="ECO:0007669"/>
    <property type="project" value="TreeGrafter"/>
</dbReference>
<dbReference type="OrthoDB" id="1896642at2759"/>
<keyword evidence="5" id="KW-0539">Nucleus</keyword>
<dbReference type="InterPro" id="IPR036879">
    <property type="entry name" value="TF_MADSbox_sf"/>
</dbReference>
<evidence type="ECO:0000256" key="5">
    <source>
        <dbReference type="ARBA" id="ARBA00023242"/>
    </source>
</evidence>
<evidence type="ECO:0000313" key="8">
    <source>
        <dbReference type="EMBL" id="KAF5732946.1"/>
    </source>
</evidence>
<dbReference type="GO" id="GO:0046983">
    <property type="term" value="F:protein dimerization activity"/>
    <property type="evidence" value="ECO:0007669"/>
    <property type="project" value="InterPro"/>
</dbReference>
<dbReference type="PANTHER" id="PTHR11945:SF610">
    <property type="entry name" value="AGAMOUS-LIKE MADS-BOX PROTEIN AGL61"/>
    <property type="match status" value="1"/>
</dbReference>
<comment type="caution">
    <text evidence="8">The sequence shown here is derived from an EMBL/GenBank/DDBJ whole genome shotgun (WGS) entry which is preliminary data.</text>
</comment>
<dbReference type="PRINTS" id="PR00404">
    <property type="entry name" value="MADSDOMAIN"/>
</dbReference>
<keyword evidence="4" id="KW-0804">Transcription</keyword>
<protein>
    <submittedName>
        <fullName evidence="8">Putative mads box protein</fullName>
    </submittedName>
</protein>
<accession>A0A7J7CG54</accession>
<dbReference type="EMBL" id="JAAARO010000017">
    <property type="protein sequence ID" value="KAF5732946.1"/>
    <property type="molecule type" value="Genomic_DNA"/>
</dbReference>
<dbReference type="GO" id="GO:0005634">
    <property type="term" value="C:nucleus"/>
    <property type="evidence" value="ECO:0007669"/>
    <property type="project" value="UniProtKB-SubCell"/>
</dbReference>